<reference evidence="2" key="1">
    <citation type="submission" date="2022-01" db="EMBL/GenBank/DDBJ databases">
        <authorList>
            <person name="King R."/>
        </authorList>
    </citation>
    <scope>NUCLEOTIDE SEQUENCE</scope>
</reference>
<protein>
    <submittedName>
        <fullName evidence="2">Uncharacterized protein</fullName>
    </submittedName>
</protein>
<feature type="compositionally biased region" description="Basic and acidic residues" evidence="1">
    <location>
        <begin position="703"/>
        <end position="728"/>
    </location>
</feature>
<feature type="compositionally biased region" description="Polar residues" evidence="1">
    <location>
        <begin position="158"/>
        <end position="171"/>
    </location>
</feature>
<feature type="region of interest" description="Disordered" evidence="1">
    <location>
        <begin position="526"/>
        <end position="575"/>
    </location>
</feature>
<dbReference type="SUPFAM" id="SSF52096">
    <property type="entry name" value="ClpP/crotonase"/>
    <property type="match status" value="1"/>
</dbReference>
<dbReference type="Pfam" id="PF00378">
    <property type="entry name" value="ECH_1"/>
    <property type="match status" value="1"/>
</dbReference>
<dbReference type="InterPro" id="IPR029045">
    <property type="entry name" value="ClpP/crotonase-like_dom_sf"/>
</dbReference>
<dbReference type="CDD" id="cd06558">
    <property type="entry name" value="crotonase-like"/>
    <property type="match status" value="1"/>
</dbReference>
<feature type="compositionally biased region" description="Basic and acidic residues" evidence="1">
    <location>
        <begin position="545"/>
        <end position="555"/>
    </location>
</feature>
<feature type="compositionally biased region" description="Basic residues" evidence="1">
    <location>
        <begin position="877"/>
        <end position="886"/>
    </location>
</feature>
<evidence type="ECO:0000256" key="1">
    <source>
        <dbReference type="SAM" id="MobiDB-lite"/>
    </source>
</evidence>
<feature type="compositionally biased region" description="Polar residues" evidence="1">
    <location>
        <begin position="197"/>
        <end position="216"/>
    </location>
</feature>
<feature type="compositionally biased region" description="Basic and acidic residues" evidence="1">
    <location>
        <begin position="828"/>
        <end position="837"/>
    </location>
</feature>
<feature type="compositionally biased region" description="Polar residues" evidence="1">
    <location>
        <begin position="431"/>
        <end position="440"/>
    </location>
</feature>
<feature type="compositionally biased region" description="Basic and acidic residues" evidence="1">
    <location>
        <begin position="7"/>
        <end position="20"/>
    </location>
</feature>
<dbReference type="InterPro" id="IPR001753">
    <property type="entry name" value="Enoyl-CoA_hydra/iso"/>
</dbReference>
<feature type="compositionally biased region" description="Polar residues" evidence="1">
    <location>
        <begin position="178"/>
        <end position="189"/>
    </location>
</feature>
<organism evidence="2 3">
    <name type="scientific">Phyllotreta striolata</name>
    <name type="common">Striped flea beetle</name>
    <name type="synonym">Crioceris striolata</name>
    <dbReference type="NCBI Taxonomy" id="444603"/>
    <lineage>
        <taxon>Eukaryota</taxon>
        <taxon>Metazoa</taxon>
        <taxon>Ecdysozoa</taxon>
        <taxon>Arthropoda</taxon>
        <taxon>Hexapoda</taxon>
        <taxon>Insecta</taxon>
        <taxon>Pterygota</taxon>
        <taxon>Neoptera</taxon>
        <taxon>Endopterygota</taxon>
        <taxon>Coleoptera</taxon>
        <taxon>Polyphaga</taxon>
        <taxon>Cucujiformia</taxon>
        <taxon>Chrysomeloidea</taxon>
        <taxon>Chrysomelidae</taxon>
        <taxon>Galerucinae</taxon>
        <taxon>Alticini</taxon>
        <taxon>Phyllotreta</taxon>
    </lineage>
</organism>
<feature type="region of interest" description="Disordered" evidence="1">
    <location>
        <begin position="422"/>
        <end position="474"/>
    </location>
</feature>
<feature type="compositionally biased region" description="Polar residues" evidence="1">
    <location>
        <begin position="285"/>
        <end position="297"/>
    </location>
</feature>
<gene>
    <name evidence="2" type="ORF">PHYEVI_LOCUS6959</name>
</gene>
<evidence type="ECO:0000313" key="3">
    <source>
        <dbReference type="Proteomes" id="UP001153712"/>
    </source>
</evidence>
<dbReference type="AlphaFoldDB" id="A0A9N9TQZ7"/>
<sequence length="1165" mass="131036">MDSVVITEEHENPDNVDRINKEASYSTNAENFSQDIFAENPAITPDDFHDSNNIYQLQNQPESVYNPEVPVQHLQYENQGQHNIETISAQTYYSTQEAPFTSTYVSEQSQDSTIVHVNNGQTDGNNTEHYTVDNPDNSNATDYNNAGIVQDCTTVDGTFPQQGSAESNTGDSLKMDDSNVSEVISNSEKSSIDETPENITLESENETINEQPCVDQNTEKNTEDNGVNKKENDSIIANDEHTEVDAKVTETDVKKADVKKTSSDGDIVVEQSLEDTSSKEENNEEQAQFTDLQNYQPQPDEYTFVEEESFTEQGTSKEDNEQPEQPDEMEASDILKDEEQNESQTDTSLKTDKGKKPRRTRKPIFEVPMHLLGHDINKPIEQIQNGRPLPRPRLGVKLPCRNLTSQIVSKAEIEQVILERARAKEAKDASQKSSNKFTKSMTERLTSKMLGKNVKEESKNKQSNTKATKDDESKIKNDDDLLAILEGDDDELSTVSRETSNEIDDTNIKLLEREIALQQLQELPLQEPKERIQKPRFPTVNRTSYKRDTPPKLKSENTTPKKVSTPKSVSSVQKKSEIDLDLPPVLKKQVDVEPQVRVNMVLKTYSRKRKPSDVPEFEVTPLKRLSFDDTDLQVDDSPKSDPLAVQNVYMTKSSRVIKKKVIWDPDDDQTSKITKPTVTKIDSTKILQPKIVKSSPIVEKKVVEKPAEKPKQEQKPVKSPEKSTEKAVIKKVVTKKSPVNKPKRALSEIDKLLMDEGAVKMLYDLKGEANSEKRKRHIYSVEKAEKDIQKKANLLKNDLVQNTSTESMKTLRKKDSPLISPARTLPVLERKMSKDSTRSSVHTPPRSPTMFSSQASMLIRRRSSSSVSSDDELSSKKSSKPKKQKKISTSTEEAKEEANASIKDIPKPVKGAQYKSFAMKRCGKHVSIVLNYVDDYCYFTTEVLEELIAALKKLEKDKECVVVSVTSTSTAFCLGLDYSTLVSDDSTERIDKAKKLAVLVRDLFFNILNFPKILIAGIQGKCEGLGVTMLTLFDSVIASDTATFSTPYAQLGCLGEATFLLSYPNLSNNGLAAELLYANQTLKADEACRRGLISKLCWPEKYKETLKTFLFSISKGSKQSLESTKRQLRVNLKKEIEETLEAEMDTLVEHWTSSECQARFSEIAK</sequence>
<feature type="compositionally biased region" description="Low complexity" evidence="1">
    <location>
        <begin position="558"/>
        <end position="573"/>
    </location>
</feature>
<dbReference type="PANTHER" id="PTHR43684:SF13">
    <property type="entry name" value="CHROMODOMAIN Y-LIKE PROTEIN"/>
    <property type="match status" value="1"/>
</dbReference>
<feature type="region of interest" description="Disordered" evidence="1">
    <location>
        <begin position="797"/>
        <end position="902"/>
    </location>
</feature>
<feature type="region of interest" description="Disordered" evidence="1">
    <location>
        <begin position="703"/>
        <end position="740"/>
    </location>
</feature>
<dbReference type="Proteomes" id="UP001153712">
    <property type="component" value="Chromosome 3"/>
</dbReference>
<dbReference type="PANTHER" id="PTHR43684">
    <property type="match status" value="1"/>
</dbReference>
<dbReference type="InterPro" id="IPR014748">
    <property type="entry name" value="Enoyl-CoA_hydra_C"/>
</dbReference>
<feature type="region of interest" description="Disordered" evidence="1">
    <location>
        <begin position="158"/>
        <end position="370"/>
    </location>
</feature>
<feature type="compositionally biased region" description="Polar residues" evidence="1">
    <location>
        <begin position="799"/>
        <end position="808"/>
    </location>
</feature>
<accession>A0A9N9TQZ7</accession>
<evidence type="ECO:0000313" key="2">
    <source>
        <dbReference type="EMBL" id="CAG9860609.1"/>
    </source>
</evidence>
<dbReference type="InterPro" id="IPR051053">
    <property type="entry name" value="ECH/Chromodomain_protein"/>
</dbReference>
<feature type="region of interest" description="Disordered" evidence="1">
    <location>
        <begin position="1"/>
        <end position="20"/>
    </location>
</feature>
<keyword evidence="3" id="KW-1185">Reference proteome</keyword>
<name>A0A9N9TQZ7_PHYSR</name>
<dbReference type="Gene3D" id="3.90.226.10">
    <property type="entry name" value="2-enoyl-CoA Hydratase, Chain A, domain 1"/>
    <property type="match status" value="1"/>
</dbReference>
<feature type="compositionally biased region" description="Acidic residues" evidence="1">
    <location>
        <begin position="321"/>
        <end position="331"/>
    </location>
</feature>
<feature type="compositionally biased region" description="Basic and acidic residues" evidence="1">
    <location>
        <begin position="217"/>
        <end position="263"/>
    </location>
</feature>
<proteinExistence type="predicted"/>
<dbReference type="EMBL" id="OU900096">
    <property type="protein sequence ID" value="CAG9860609.1"/>
    <property type="molecule type" value="Genomic_DNA"/>
</dbReference>
<dbReference type="OrthoDB" id="6357915at2759"/>
<dbReference type="Gene3D" id="1.10.12.10">
    <property type="entry name" value="Lyase 2-enoyl-coa Hydratase, Chain A, domain 2"/>
    <property type="match status" value="1"/>
</dbReference>